<sequence length="214" mass="23864">MRPEGTLRLAGGMCLAMGHTYRIRRLPPELTSAIGRMPPEYGGNGPYARIRMGFCPLLLSRIIFVPGLYSGRWDSQFEAPSNMSASHFAHHAPHHFPPLPGKGLTGLPYIRRHMFVPEVGILCLINLEEIDAWDVPQILPLLGVVTFAVGMGVYFGSGAARKNDVQWNPRTQPWLRTTTDSTHWEGPGGVREMLLSAGKHDYVDAKDKMMHLKH</sequence>
<accession>A0A5N5QD29</accession>
<dbReference type="OrthoDB" id="5511684at2759"/>
<dbReference type="Proteomes" id="UP000383932">
    <property type="component" value="Unassembled WGS sequence"/>
</dbReference>
<protein>
    <submittedName>
        <fullName evidence="1">Uncharacterized protein</fullName>
    </submittedName>
</protein>
<gene>
    <name evidence="1" type="ORF">CTheo_6881</name>
</gene>
<keyword evidence="2" id="KW-1185">Reference proteome</keyword>
<comment type="caution">
    <text evidence="1">The sequence shown here is derived from an EMBL/GenBank/DDBJ whole genome shotgun (WGS) entry which is preliminary data.</text>
</comment>
<organism evidence="1 2">
    <name type="scientific">Ceratobasidium theobromae</name>
    <dbReference type="NCBI Taxonomy" id="1582974"/>
    <lineage>
        <taxon>Eukaryota</taxon>
        <taxon>Fungi</taxon>
        <taxon>Dikarya</taxon>
        <taxon>Basidiomycota</taxon>
        <taxon>Agaricomycotina</taxon>
        <taxon>Agaricomycetes</taxon>
        <taxon>Cantharellales</taxon>
        <taxon>Ceratobasidiaceae</taxon>
        <taxon>Ceratobasidium</taxon>
    </lineage>
</organism>
<evidence type="ECO:0000313" key="2">
    <source>
        <dbReference type="Proteomes" id="UP000383932"/>
    </source>
</evidence>
<evidence type="ECO:0000313" key="1">
    <source>
        <dbReference type="EMBL" id="KAB5589680.1"/>
    </source>
</evidence>
<dbReference type="AlphaFoldDB" id="A0A5N5QD29"/>
<name>A0A5N5QD29_9AGAM</name>
<reference evidence="1 2" key="1">
    <citation type="journal article" date="2019" name="Fungal Biol. Biotechnol.">
        <title>Draft genome sequence of fastidious pathogen Ceratobasidium theobromae, which causes vascular-streak dieback in Theobroma cacao.</title>
        <authorList>
            <person name="Ali S.S."/>
            <person name="Asman A."/>
            <person name="Shao J."/>
            <person name="Firmansyah A.P."/>
            <person name="Susilo A.W."/>
            <person name="Rosmana A."/>
            <person name="McMahon P."/>
            <person name="Junaid M."/>
            <person name="Guest D."/>
            <person name="Kheng T.Y."/>
            <person name="Meinhardt L.W."/>
            <person name="Bailey B.A."/>
        </authorList>
    </citation>
    <scope>NUCLEOTIDE SEQUENCE [LARGE SCALE GENOMIC DNA]</scope>
    <source>
        <strain evidence="1 2">CT2</strain>
    </source>
</reference>
<dbReference type="EMBL" id="SSOP01000241">
    <property type="protein sequence ID" value="KAB5589680.1"/>
    <property type="molecule type" value="Genomic_DNA"/>
</dbReference>
<proteinExistence type="predicted"/>